<feature type="transmembrane region" description="Helical" evidence="1">
    <location>
        <begin position="21"/>
        <end position="42"/>
    </location>
</feature>
<feature type="transmembrane region" description="Helical" evidence="1">
    <location>
        <begin position="62"/>
        <end position="83"/>
    </location>
</feature>
<evidence type="ECO:0000313" key="2">
    <source>
        <dbReference type="EMBL" id="CAG6736018.1"/>
    </source>
</evidence>
<dbReference type="PROSITE" id="PS51257">
    <property type="entry name" value="PROKAR_LIPOPROTEIN"/>
    <property type="match status" value="1"/>
</dbReference>
<proteinExistence type="predicted"/>
<accession>A0A8D9E098</accession>
<reference evidence="2" key="1">
    <citation type="submission" date="2021-05" db="EMBL/GenBank/DDBJ databases">
        <authorList>
            <person name="Alioto T."/>
            <person name="Alioto T."/>
            <person name="Gomez Garrido J."/>
        </authorList>
    </citation>
    <scope>NUCLEOTIDE SEQUENCE</scope>
</reference>
<evidence type="ECO:0000256" key="1">
    <source>
        <dbReference type="SAM" id="Phobius"/>
    </source>
</evidence>
<name>A0A8D9E098_9HEMI</name>
<dbReference type="AlphaFoldDB" id="A0A8D9E098"/>
<dbReference type="EMBL" id="HBUF01397711">
    <property type="protein sequence ID" value="CAG6736017.1"/>
    <property type="molecule type" value="Transcribed_RNA"/>
</dbReference>
<keyword evidence="1" id="KW-0472">Membrane</keyword>
<dbReference type="EMBL" id="HBUF01397712">
    <property type="protein sequence ID" value="CAG6736018.1"/>
    <property type="molecule type" value="Transcribed_RNA"/>
</dbReference>
<organism evidence="2">
    <name type="scientific">Cacopsylla melanoneura</name>
    <dbReference type="NCBI Taxonomy" id="428564"/>
    <lineage>
        <taxon>Eukaryota</taxon>
        <taxon>Metazoa</taxon>
        <taxon>Ecdysozoa</taxon>
        <taxon>Arthropoda</taxon>
        <taxon>Hexapoda</taxon>
        <taxon>Insecta</taxon>
        <taxon>Pterygota</taxon>
        <taxon>Neoptera</taxon>
        <taxon>Paraneoptera</taxon>
        <taxon>Hemiptera</taxon>
        <taxon>Sternorrhyncha</taxon>
        <taxon>Psylloidea</taxon>
        <taxon>Psyllidae</taxon>
        <taxon>Psyllinae</taxon>
        <taxon>Cacopsylla</taxon>
    </lineage>
</organism>
<sequence length="100" mass="11477">MRLIGSMLTIEMTMWEERTSFVVPWIVGCITFMSLEAMAMVYSNVLRDHVNKKFDFLCKSEVLFFLSRAVVNCLSIAGVMKFYNLLKAGVTWKGPEVIEL</sequence>
<protein>
    <submittedName>
        <fullName evidence="2">Uncharacterized protein</fullName>
    </submittedName>
</protein>
<keyword evidence="1" id="KW-1133">Transmembrane helix</keyword>
<keyword evidence="1" id="KW-0812">Transmembrane</keyword>